<dbReference type="AlphaFoldDB" id="A2RI81"/>
<dbReference type="Proteomes" id="UP000000364">
    <property type="component" value="Chromosome"/>
</dbReference>
<sequence length="29" mass="3194">MLTDASVKLTNSLSTELMSLLNQIKLTDL</sequence>
<dbReference type="EMBL" id="AM406671">
    <property type="protein sequence ID" value="CAL96975.1"/>
    <property type="molecule type" value="Genomic_DNA"/>
</dbReference>
<evidence type="ECO:0000313" key="1">
    <source>
        <dbReference type="EMBL" id="CAL96975.1"/>
    </source>
</evidence>
<dbReference type="HOGENOM" id="CLU_3409570_0_0_9"/>
<proteinExistence type="predicted"/>
<evidence type="ECO:0000313" key="2">
    <source>
        <dbReference type="Proteomes" id="UP000000364"/>
    </source>
</evidence>
<protein>
    <submittedName>
        <fullName evidence="1">Uncharacterized protein</fullName>
    </submittedName>
</protein>
<organism evidence="1 2">
    <name type="scientific">Lactococcus lactis subsp. cremoris (strain MG1363)</name>
    <dbReference type="NCBI Taxonomy" id="416870"/>
    <lineage>
        <taxon>Bacteria</taxon>
        <taxon>Bacillati</taxon>
        <taxon>Bacillota</taxon>
        <taxon>Bacilli</taxon>
        <taxon>Lactobacillales</taxon>
        <taxon>Streptococcaceae</taxon>
        <taxon>Lactococcus</taxon>
        <taxon>Lactococcus cremoris subsp. cremoris</taxon>
    </lineage>
</organism>
<gene>
    <name evidence="1" type="ordered locus">llmg_0370</name>
</gene>
<name>A2RI81_LACLM</name>
<accession>A2RI81</accession>
<dbReference type="KEGG" id="llm:llmg_0370"/>
<reference evidence="1 2" key="1">
    <citation type="journal article" date="2007" name="J. Bacteriol.">
        <title>The complete genome sequence of the lactic acid bacterial paradigm Lactococcus lactis subsp. cremoris MG1363.</title>
        <authorList>
            <person name="Wegmann U."/>
            <person name="O'Connell-Motherway M."/>
            <person name="Zomer A."/>
            <person name="Buist G."/>
            <person name="Shearman C."/>
            <person name="Canchaya C."/>
            <person name="Ventura M."/>
            <person name="Goesmann A."/>
            <person name="Gasson M.J."/>
            <person name="Kuipers O.P."/>
            <person name="van Sinderen D."/>
            <person name="Kok J."/>
        </authorList>
    </citation>
    <scope>NUCLEOTIDE SEQUENCE [LARGE SCALE GENOMIC DNA]</scope>
    <source>
        <strain evidence="1 2">MG1363</strain>
    </source>
</reference>